<dbReference type="SUPFAM" id="SSF56854">
    <property type="entry name" value="Bcl-2 inhibitors of programmed cell death"/>
    <property type="match status" value="1"/>
</dbReference>
<dbReference type="FunCoup" id="A0A6I8NZP1">
    <property type="interactions" value="104"/>
</dbReference>
<dbReference type="AlphaFoldDB" id="A0A6I8NZP1"/>
<dbReference type="GeneTree" id="ENSGT00940000154318"/>
<evidence type="ECO:0008006" key="5">
    <source>
        <dbReference type="Google" id="ProtNLM"/>
    </source>
</evidence>
<reference evidence="3" key="3">
    <citation type="submission" date="2025-09" db="UniProtKB">
        <authorList>
            <consortium name="Ensembl"/>
        </authorList>
    </citation>
    <scope>IDENTIFICATION</scope>
    <source>
        <strain evidence="3">Glennie</strain>
    </source>
</reference>
<dbReference type="Gene3D" id="1.10.437.10">
    <property type="entry name" value="Blc2-like"/>
    <property type="match status" value="1"/>
</dbReference>
<dbReference type="InterPro" id="IPR036834">
    <property type="entry name" value="Bcl-2-like_sf"/>
</dbReference>
<reference evidence="3" key="2">
    <citation type="submission" date="2025-08" db="UniProtKB">
        <authorList>
            <consortium name="Ensembl"/>
        </authorList>
    </citation>
    <scope>IDENTIFICATION</scope>
    <source>
        <strain evidence="3">Glennie</strain>
    </source>
</reference>
<sequence length="301" mass="34070">MAEMDSLEYQILAAYTQQRAVRSSPKILMPMFHYQGLEEKVEEQGRWLEKPAWKQGVVQVQGPLSPPCKTPKWLLSGESLRFEDRNLEDDEEEEEGGFQGLSSEGLTVEKMGAASPEAEPAAAIANRLAEIVQAQPQQDSFEKVVLQSTLESQNTVRKENEDQIIMKIAELLKYSGDQLQQELKKDNTLQHMFWKLNYSIFKSIVDRFLRGLNIWGEPEEGTQRTRLAFAVDVIARLSAVDNCPMNRVLGFGTKYLQKNFTPWIQQHGGWVCAKHLCSQGQSGGIGMARDLPFRELHPDGS</sequence>
<dbReference type="PROSITE" id="PS50062">
    <property type="entry name" value="BCL2_FAMILY"/>
    <property type="match status" value="1"/>
</dbReference>
<dbReference type="PANTHER" id="PTHR14965:SF1">
    <property type="entry name" value="APOPTOSIS FACILITATOR BCL-2-LIKE PROTEIN 14"/>
    <property type="match status" value="1"/>
</dbReference>
<dbReference type="Ensembl" id="ENSOANT00000054605.1">
    <property type="protein sequence ID" value="ENSOANP00000046880.1"/>
    <property type="gene ID" value="ENSOANG00000045395.1"/>
</dbReference>
<evidence type="ECO:0000256" key="1">
    <source>
        <dbReference type="ARBA" id="ARBA00022553"/>
    </source>
</evidence>
<evidence type="ECO:0000313" key="4">
    <source>
        <dbReference type="Proteomes" id="UP000002279"/>
    </source>
</evidence>
<accession>A0A6I8NZP1</accession>
<reference evidence="3 4" key="1">
    <citation type="journal article" date="2008" name="Nature">
        <title>Genome analysis of the platypus reveals unique signatures of evolution.</title>
        <authorList>
            <person name="Warren W.C."/>
            <person name="Hillier L.W."/>
            <person name="Marshall Graves J.A."/>
            <person name="Birney E."/>
            <person name="Ponting C.P."/>
            <person name="Grutzner F."/>
            <person name="Belov K."/>
            <person name="Miller W."/>
            <person name="Clarke L."/>
            <person name="Chinwalla A.T."/>
            <person name="Yang S.P."/>
            <person name="Heger A."/>
            <person name="Locke D.P."/>
            <person name="Miethke P."/>
            <person name="Waters P.D."/>
            <person name="Veyrunes F."/>
            <person name="Fulton L."/>
            <person name="Fulton B."/>
            <person name="Graves T."/>
            <person name="Wallis J."/>
            <person name="Puente X.S."/>
            <person name="Lopez-Otin C."/>
            <person name="Ordonez G.R."/>
            <person name="Eichler E.E."/>
            <person name="Chen L."/>
            <person name="Cheng Z."/>
            <person name="Deakin J.E."/>
            <person name="Alsop A."/>
            <person name="Thompson K."/>
            <person name="Kirby P."/>
            <person name="Papenfuss A.T."/>
            <person name="Wakefield M.J."/>
            <person name="Olender T."/>
            <person name="Lancet D."/>
            <person name="Huttley G.A."/>
            <person name="Smit A.F."/>
            <person name="Pask A."/>
            <person name="Temple-Smith P."/>
            <person name="Batzer M.A."/>
            <person name="Walker J.A."/>
            <person name="Konkel M.K."/>
            <person name="Harris R.S."/>
            <person name="Whittington C.M."/>
            <person name="Wong E.S."/>
            <person name="Gemmell N.J."/>
            <person name="Buschiazzo E."/>
            <person name="Vargas Jentzsch I.M."/>
            <person name="Merkel A."/>
            <person name="Schmitz J."/>
            <person name="Zemann A."/>
            <person name="Churakov G."/>
            <person name="Kriegs J.O."/>
            <person name="Brosius J."/>
            <person name="Murchison E.P."/>
            <person name="Sachidanandam R."/>
            <person name="Smith C."/>
            <person name="Hannon G.J."/>
            <person name="Tsend-Ayush E."/>
            <person name="McMillan D."/>
            <person name="Attenborough R."/>
            <person name="Rens W."/>
            <person name="Ferguson-Smith M."/>
            <person name="Lefevre C.M."/>
            <person name="Sharp J.A."/>
            <person name="Nicholas K.R."/>
            <person name="Ray D.A."/>
            <person name="Kube M."/>
            <person name="Reinhardt R."/>
            <person name="Pringle T.H."/>
            <person name="Taylor J."/>
            <person name="Jones R.C."/>
            <person name="Nixon B."/>
            <person name="Dacheux J.L."/>
            <person name="Niwa H."/>
            <person name="Sekita Y."/>
            <person name="Huang X."/>
            <person name="Stark A."/>
            <person name="Kheradpour P."/>
            <person name="Kellis M."/>
            <person name="Flicek P."/>
            <person name="Chen Y."/>
            <person name="Webber C."/>
            <person name="Hardison R."/>
            <person name="Nelson J."/>
            <person name="Hallsworth-Pepin K."/>
            <person name="Delehaunty K."/>
            <person name="Markovic C."/>
            <person name="Minx P."/>
            <person name="Feng Y."/>
            <person name="Kremitzki C."/>
            <person name="Mitreva M."/>
            <person name="Glasscock J."/>
            <person name="Wylie T."/>
            <person name="Wohldmann P."/>
            <person name="Thiru P."/>
            <person name="Nhan M.N."/>
            <person name="Pohl C.S."/>
            <person name="Smith S.M."/>
            <person name="Hou S."/>
            <person name="Nefedov M."/>
            <person name="de Jong P.J."/>
            <person name="Renfree M.B."/>
            <person name="Mardis E.R."/>
            <person name="Wilson R.K."/>
        </authorList>
    </citation>
    <scope>NUCLEOTIDE SEQUENCE [LARGE SCALE GENOMIC DNA]</scope>
    <source>
        <strain evidence="3 4">Glennie</strain>
    </source>
</reference>
<dbReference type="InterPro" id="IPR002475">
    <property type="entry name" value="Bcl2-like"/>
</dbReference>
<dbReference type="InParanoid" id="A0A6I8NZP1"/>
<name>A0A6I8NZP1_ORNAN</name>
<dbReference type="PANTHER" id="PTHR14965">
    <property type="entry name" value="SI:CH73-248E21.1"/>
    <property type="match status" value="1"/>
</dbReference>
<proteinExistence type="predicted"/>
<protein>
    <recommendedName>
        <fullName evidence="5">BCL2 like 14</fullName>
    </recommendedName>
</protein>
<dbReference type="OMA" id="GGWVCAK"/>
<dbReference type="Bgee" id="ENSOANG00000045395">
    <property type="expression patterns" value="Expressed in liver and 6 other cell types or tissues"/>
</dbReference>
<organism evidence="3 4">
    <name type="scientific">Ornithorhynchus anatinus</name>
    <name type="common">Duckbill platypus</name>
    <dbReference type="NCBI Taxonomy" id="9258"/>
    <lineage>
        <taxon>Eukaryota</taxon>
        <taxon>Metazoa</taxon>
        <taxon>Chordata</taxon>
        <taxon>Craniata</taxon>
        <taxon>Vertebrata</taxon>
        <taxon>Euteleostomi</taxon>
        <taxon>Mammalia</taxon>
        <taxon>Monotremata</taxon>
        <taxon>Ornithorhynchidae</taxon>
        <taxon>Ornithorhynchus</taxon>
    </lineage>
</organism>
<dbReference type="GO" id="GO:0042981">
    <property type="term" value="P:regulation of apoptotic process"/>
    <property type="evidence" value="ECO:0007669"/>
    <property type="project" value="InterPro"/>
</dbReference>
<dbReference type="GO" id="GO:0006915">
    <property type="term" value="P:apoptotic process"/>
    <property type="evidence" value="ECO:0007669"/>
    <property type="project" value="UniProtKB-KW"/>
</dbReference>
<evidence type="ECO:0000256" key="2">
    <source>
        <dbReference type="ARBA" id="ARBA00022703"/>
    </source>
</evidence>
<evidence type="ECO:0000313" key="3">
    <source>
        <dbReference type="Ensembl" id="ENSOANP00000046880.1"/>
    </source>
</evidence>
<gene>
    <name evidence="3" type="primary">BCL2L14</name>
</gene>
<keyword evidence="2" id="KW-0053">Apoptosis</keyword>
<dbReference type="Proteomes" id="UP000002279">
    <property type="component" value="Chromosome 11"/>
</dbReference>
<keyword evidence="4" id="KW-1185">Reference proteome</keyword>
<keyword evidence="1" id="KW-0597">Phosphoprotein</keyword>